<evidence type="ECO:0000259" key="2">
    <source>
        <dbReference type="PROSITE" id="PS50887"/>
    </source>
</evidence>
<dbReference type="InterPro" id="IPR050706">
    <property type="entry name" value="Cyclic-di-GMP_PDE-like"/>
</dbReference>
<dbReference type="EMBL" id="CP042806">
    <property type="protein sequence ID" value="QEE30109.1"/>
    <property type="molecule type" value="Genomic_DNA"/>
</dbReference>
<proteinExistence type="predicted"/>
<dbReference type="PANTHER" id="PTHR33121">
    <property type="entry name" value="CYCLIC DI-GMP PHOSPHODIESTERASE PDEF"/>
    <property type="match status" value="1"/>
</dbReference>
<dbReference type="CDD" id="cd01949">
    <property type="entry name" value="GGDEF"/>
    <property type="match status" value="1"/>
</dbReference>
<sequence>MGICDIPSQSLLSDRELFRARVQEAIDTSRSSGAQVAVFLIDIHRLYEICSSLPEGEAESFLHELASRVRQVCPPDHVAGRIRLDEIVILLSRTSREEVNQVGEALLRTFKIPVSVGMTGDLRLTASIGVSLLPKSNPTVTHLMRRADAALGMARRSTGERLFLYDSAAEEAELRQAELERELRNVLVTGGLYLEFQPIVRLNSGAMTGAETLLRWRTEDGGLIMPGTFVPLAEHAGMMTAIGGWVFREACRQWTTLEGHERLRLAVNVTASQLADPQLLDVVDAAVAETGVNLEEVELEITESTLLREDPRSIQQMYALREMGIKIVVDDFGTGYSSIGYLRRFPVDRLKIDRSFVMNIPESQKDCALTRAVLAMSEHLGIPTVAEGVEREEQRRFLDRHGCSEAQGYLFSPPVKMNVLATLPVLKRV</sequence>
<dbReference type="SUPFAM" id="SSF55073">
    <property type="entry name" value="Nucleotide cyclase"/>
    <property type="match status" value="1"/>
</dbReference>
<dbReference type="CDD" id="cd01948">
    <property type="entry name" value="EAL"/>
    <property type="match status" value="1"/>
</dbReference>
<dbReference type="KEGG" id="talb:FTW19_20260"/>
<dbReference type="Proteomes" id="UP000321820">
    <property type="component" value="Chromosome"/>
</dbReference>
<dbReference type="OrthoDB" id="9759607at2"/>
<dbReference type="SMART" id="SM00052">
    <property type="entry name" value="EAL"/>
    <property type="match status" value="1"/>
</dbReference>
<dbReference type="InterPro" id="IPR001633">
    <property type="entry name" value="EAL_dom"/>
</dbReference>
<feature type="domain" description="EAL" evidence="1">
    <location>
        <begin position="176"/>
        <end position="428"/>
    </location>
</feature>
<accession>A0A5B9EEC0</accession>
<dbReference type="NCBIfam" id="TIGR00254">
    <property type="entry name" value="GGDEF"/>
    <property type="match status" value="1"/>
</dbReference>
<dbReference type="Pfam" id="PF00563">
    <property type="entry name" value="EAL"/>
    <property type="match status" value="1"/>
</dbReference>
<dbReference type="AlphaFoldDB" id="A0A5B9EEC0"/>
<dbReference type="PANTHER" id="PTHR33121:SF79">
    <property type="entry name" value="CYCLIC DI-GMP PHOSPHODIESTERASE PDED-RELATED"/>
    <property type="match status" value="1"/>
</dbReference>
<dbReference type="RefSeq" id="WP_147649379.1">
    <property type="nucleotide sequence ID" value="NZ_CP042806.1"/>
</dbReference>
<dbReference type="SUPFAM" id="SSF141868">
    <property type="entry name" value="EAL domain-like"/>
    <property type="match status" value="1"/>
</dbReference>
<organism evidence="3 4">
    <name type="scientific">Terriglobus albidus</name>
    <dbReference type="NCBI Taxonomy" id="1592106"/>
    <lineage>
        <taxon>Bacteria</taxon>
        <taxon>Pseudomonadati</taxon>
        <taxon>Acidobacteriota</taxon>
        <taxon>Terriglobia</taxon>
        <taxon>Terriglobales</taxon>
        <taxon>Acidobacteriaceae</taxon>
        <taxon>Terriglobus</taxon>
    </lineage>
</organism>
<name>A0A5B9EEC0_9BACT</name>
<dbReference type="PROSITE" id="PS50883">
    <property type="entry name" value="EAL"/>
    <property type="match status" value="1"/>
</dbReference>
<dbReference type="PROSITE" id="PS50887">
    <property type="entry name" value="GGDEF"/>
    <property type="match status" value="1"/>
</dbReference>
<keyword evidence="4" id="KW-1185">Reference proteome</keyword>
<dbReference type="Gene3D" id="3.20.20.450">
    <property type="entry name" value="EAL domain"/>
    <property type="match status" value="1"/>
</dbReference>
<evidence type="ECO:0000259" key="1">
    <source>
        <dbReference type="PROSITE" id="PS50883"/>
    </source>
</evidence>
<dbReference type="SMART" id="SM00267">
    <property type="entry name" value="GGDEF"/>
    <property type="match status" value="1"/>
</dbReference>
<evidence type="ECO:0000313" key="3">
    <source>
        <dbReference type="EMBL" id="QEE30109.1"/>
    </source>
</evidence>
<protein>
    <submittedName>
        <fullName evidence="3">Phosphodiesterase</fullName>
    </submittedName>
</protein>
<reference evidence="3 4" key="1">
    <citation type="submission" date="2019-08" db="EMBL/GenBank/DDBJ databases">
        <title>Complete genome sequence of Terriglobus albidus strain ORNL.</title>
        <authorList>
            <person name="Podar M."/>
        </authorList>
    </citation>
    <scope>NUCLEOTIDE SEQUENCE [LARGE SCALE GENOMIC DNA]</scope>
    <source>
        <strain evidence="3 4">ORNL</strain>
    </source>
</reference>
<dbReference type="GO" id="GO:0071111">
    <property type="term" value="F:cyclic-guanylate-specific phosphodiesterase activity"/>
    <property type="evidence" value="ECO:0007669"/>
    <property type="project" value="InterPro"/>
</dbReference>
<dbReference type="InterPro" id="IPR029787">
    <property type="entry name" value="Nucleotide_cyclase"/>
</dbReference>
<gene>
    <name evidence="3" type="ORF">FTW19_20260</name>
</gene>
<dbReference type="InterPro" id="IPR043128">
    <property type="entry name" value="Rev_trsase/Diguanyl_cyclase"/>
</dbReference>
<dbReference type="Gene3D" id="3.30.70.270">
    <property type="match status" value="1"/>
</dbReference>
<feature type="domain" description="GGDEF" evidence="2">
    <location>
        <begin position="34"/>
        <end position="167"/>
    </location>
</feature>
<evidence type="ECO:0000313" key="4">
    <source>
        <dbReference type="Proteomes" id="UP000321820"/>
    </source>
</evidence>
<dbReference type="InterPro" id="IPR000160">
    <property type="entry name" value="GGDEF_dom"/>
</dbReference>
<dbReference type="Pfam" id="PF00990">
    <property type="entry name" value="GGDEF"/>
    <property type="match status" value="1"/>
</dbReference>
<dbReference type="InterPro" id="IPR035919">
    <property type="entry name" value="EAL_sf"/>
</dbReference>